<evidence type="ECO:0000313" key="2">
    <source>
        <dbReference type="Proteomes" id="UP000479710"/>
    </source>
</evidence>
<dbReference type="AlphaFoldDB" id="A0A6G1CQZ0"/>
<protein>
    <submittedName>
        <fullName evidence="1">Uncharacterized protein</fullName>
    </submittedName>
</protein>
<reference evidence="1 2" key="1">
    <citation type="submission" date="2019-11" db="EMBL/GenBank/DDBJ databases">
        <title>Whole genome sequence of Oryza granulata.</title>
        <authorList>
            <person name="Li W."/>
        </authorList>
    </citation>
    <scope>NUCLEOTIDE SEQUENCE [LARGE SCALE GENOMIC DNA]</scope>
    <source>
        <strain evidence="2">cv. Menghai</strain>
        <tissue evidence="1">Leaf</tissue>
    </source>
</reference>
<accession>A0A6G1CQZ0</accession>
<keyword evidence="2" id="KW-1185">Reference proteome</keyword>
<dbReference type="Proteomes" id="UP000479710">
    <property type="component" value="Unassembled WGS sequence"/>
</dbReference>
<comment type="caution">
    <text evidence="1">The sequence shown here is derived from an EMBL/GenBank/DDBJ whole genome shotgun (WGS) entry which is preliminary data.</text>
</comment>
<organism evidence="1 2">
    <name type="scientific">Oryza meyeriana var. granulata</name>
    <dbReference type="NCBI Taxonomy" id="110450"/>
    <lineage>
        <taxon>Eukaryota</taxon>
        <taxon>Viridiplantae</taxon>
        <taxon>Streptophyta</taxon>
        <taxon>Embryophyta</taxon>
        <taxon>Tracheophyta</taxon>
        <taxon>Spermatophyta</taxon>
        <taxon>Magnoliopsida</taxon>
        <taxon>Liliopsida</taxon>
        <taxon>Poales</taxon>
        <taxon>Poaceae</taxon>
        <taxon>BOP clade</taxon>
        <taxon>Oryzoideae</taxon>
        <taxon>Oryzeae</taxon>
        <taxon>Oryzinae</taxon>
        <taxon>Oryza</taxon>
        <taxon>Oryza meyeriana</taxon>
    </lineage>
</organism>
<sequence>MRAAVQWPQRGCRNPMTVKRRGGGGGCGQRVRGMSGLARRLGGAAENGGKKTGKVAHRAAAGVVGGVELGLLLLDPTVAVVALRRSSVQRDQEATSDGMWRGARQSCEVKAKRVYGEDVTDLDSDMIPG</sequence>
<dbReference type="EMBL" id="SPHZ02000008">
    <property type="protein sequence ID" value="KAF0902898.1"/>
    <property type="molecule type" value="Genomic_DNA"/>
</dbReference>
<name>A0A6G1CQZ0_9ORYZ</name>
<gene>
    <name evidence="1" type="ORF">E2562_019837</name>
</gene>
<proteinExistence type="predicted"/>
<evidence type="ECO:0000313" key="1">
    <source>
        <dbReference type="EMBL" id="KAF0902898.1"/>
    </source>
</evidence>